<reference evidence="10 11" key="1">
    <citation type="journal article" date="2012" name="Proc. Natl. Acad. Sci. U.S.A.">
        <title>Comparative genomics of Ceriporiopsis subvermispora and Phanerochaete chrysosporium provide insight into selective ligninolysis.</title>
        <authorList>
            <person name="Fernandez-Fueyo E."/>
            <person name="Ruiz-Duenas F.J."/>
            <person name="Ferreira P."/>
            <person name="Floudas D."/>
            <person name="Hibbett D.S."/>
            <person name="Canessa P."/>
            <person name="Larrondo L.F."/>
            <person name="James T.Y."/>
            <person name="Seelenfreund D."/>
            <person name="Lobos S."/>
            <person name="Polanco R."/>
            <person name="Tello M."/>
            <person name="Honda Y."/>
            <person name="Watanabe T."/>
            <person name="Watanabe T."/>
            <person name="Ryu J.S."/>
            <person name="Kubicek C.P."/>
            <person name="Schmoll M."/>
            <person name="Gaskell J."/>
            <person name="Hammel K.E."/>
            <person name="St John F.J."/>
            <person name="Vanden Wymelenberg A."/>
            <person name="Sabat G."/>
            <person name="Splinter BonDurant S."/>
            <person name="Syed K."/>
            <person name="Yadav J.S."/>
            <person name="Doddapaneni H."/>
            <person name="Subramanian V."/>
            <person name="Lavin J.L."/>
            <person name="Oguiza J.A."/>
            <person name="Perez G."/>
            <person name="Pisabarro A.G."/>
            <person name="Ramirez L."/>
            <person name="Santoyo F."/>
            <person name="Master E."/>
            <person name="Coutinho P.M."/>
            <person name="Henrissat B."/>
            <person name="Lombard V."/>
            <person name="Magnuson J.K."/>
            <person name="Kuees U."/>
            <person name="Hori C."/>
            <person name="Igarashi K."/>
            <person name="Samejima M."/>
            <person name="Held B.W."/>
            <person name="Barry K.W."/>
            <person name="LaButti K.M."/>
            <person name="Lapidus A."/>
            <person name="Lindquist E.A."/>
            <person name="Lucas S.M."/>
            <person name="Riley R."/>
            <person name="Salamov A.A."/>
            <person name="Hoffmeister D."/>
            <person name="Schwenk D."/>
            <person name="Hadar Y."/>
            <person name="Yarden O."/>
            <person name="de Vries R.P."/>
            <person name="Wiebenga A."/>
            <person name="Stenlid J."/>
            <person name="Eastwood D."/>
            <person name="Grigoriev I.V."/>
            <person name="Berka R.M."/>
            <person name="Blanchette R.A."/>
            <person name="Kersten P."/>
            <person name="Martinez A.T."/>
            <person name="Vicuna R."/>
            <person name="Cullen D."/>
        </authorList>
    </citation>
    <scope>NUCLEOTIDE SEQUENCE [LARGE SCALE GENOMIC DNA]</scope>
    <source>
        <strain evidence="10 11">B</strain>
    </source>
</reference>
<dbReference type="InterPro" id="IPR053836">
    <property type="entry name" value="Arc1-like_N"/>
</dbReference>
<dbReference type="Proteomes" id="UP000016930">
    <property type="component" value="Unassembled WGS sequence"/>
</dbReference>
<feature type="domain" description="GST C-terminal" evidence="8">
    <location>
        <begin position="1"/>
        <end position="133"/>
    </location>
</feature>
<dbReference type="PANTHER" id="PTHR11586">
    <property type="entry name" value="TRNA-AMINOACYLATION COFACTOR ARC1 FAMILY MEMBER"/>
    <property type="match status" value="1"/>
</dbReference>
<dbReference type="PANTHER" id="PTHR11586:SF33">
    <property type="entry name" value="AMINOACYL TRNA SYNTHASE COMPLEX-INTERACTING MULTIFUNCTIONAL PROTEIN 1"/>
    <property type="match status" value="1"/>
</dbReference>
<dbReference type="OrthoDB" id="19141at2759"/>
<evidence type="ECO:0000259" key="9">
    <source>
        <dbReference type="PROSITE" id="PS50886"/>
    </source>
</evidence>
<feature type="compositionally biased region" description="Basic and acidic residues" evidence="7">
    <location>
        <begin position="179"/>
        <end position="194"/>
    </location>
</feature>
<evidence type="ECO:0000256" key="2">
    <source>
        <dbReference type="ARBA" id="ARBA00022490"/>
    </source>
</evidence>
<dbReference type="InterPro" id="IPR051270">
    <property type="entry name" value="Tyrosine-tRNA_ligase_regulator"/>
</dbReference>
<dbReference type="GO" id="GO:0000049">
    <property type="term" value="F:tRNA binding"/>
    <property type="evidence" value="ECO:0007669"/>
    <property type="project" value="UniProtKB-UniRule"/>
</dbReference>
<accession>M2RNH0</accession>
<dbReference type="CDD" id="cd10289">
    <property type="entry name" value="GST_C_AaRS_like"/>
    <property type="match status" value="1"/>
</dbReference>
<evidence type="ECO:0000256" key="7">
    <source>
        <dbReference type="SAM" id="MobiDB-lite"/>
    </source>
</evidence>
<evidence type="ECO:0000259" key="8">
    <source>
        <dbReference type="PROSITE" id="PS50405"/>
    </source>
</evidence>
<dbReference type="GO" id="GO:0006412">
    <property type="term" value="P:translation"/>
    <property type="evidence" value="ECO:0007669"/>
    <property type="project" value="UniProtKB-KW"/>
</dbReference>
<keyword evidence="3 6" id="KW-0820">tRNA-binding</keyword>
<dbReference type="FunFam" id="2.40.50.140:FF:000047">
    <property type="entry name" value="tyrosine--tRNA ligase, cytoplasmic isoform X2"/>
    <property type="match status" value="1"/>
</dbReference>
<evidence type="ECO:0000256" key="1">
    <source>
        <dbReference type="ARBA" id="ARBA00004496"/>
    </source>
</evidence>
<evidence type="ECO:0000313" key="11">
    <source>
        <dbReference type="Proteomes" id="UP000016930"/>
    </source>
</evidence>
<feature type="region of interest" description="Disordered" evidence="7">
    <location>
        <begin position="139"/>
        <end position="231"/>
    </location>
</feature>
<dbReference type="GO" id="GO:0017102">
    <property type="term" value="C:methionyl glutamyl tRNA synthetase complex"/>
    <property type="evidence" value="ECO:0007669"/>
    <property type="project" value="TreeGrafter"/>
</dbReference>
<dbReference type="SUPFAM" id="SSF47616">
    <property type="entry name" value="GST C-terminal domain-like"/>
    <property type="match status" value="1"/>
</dbReference>
<dbReference type="InterPro" id="IPR012340">
    <property type="entry name" value="NA-bd_OB-fold"/>
</dbReference>
<dbReference type="PROSITE" id="PS50405">
    <property type="entry name" value="GST_CTER"/>
    <property type="match status" value="1"/>
</dbReference>
<organism evidence="10 11">
    <name type="scientific">Ceriporiopsis subvermispora (strain B)</name>
    <name type="common">White-rot fungus</name>
    <name type="synonym">Gelatoporia subvermispora</name>
    <dbReference type="NCBI Taxonomy" id="914234"/>
    <lineage>
        <taxon>Eukaryota</taxon>
        <taxon>Fungi</taxon>
        <taxon>Dikarya</taxon>
        <taxon>Basidiomycota</taxon>
        <taxon>Agaricomycotina</taxon>
        <taxon>Agaricomycetes</taxon>
        <taxon>Polyporales</taxon>
        <taxon>Gelatoporiaceae</taxon>
        <taxon>Gelatoporia</taxon>
    </lineage>
</organism>
<evidence type="ECO:0000256" key="3">
    <source>
        <dbReference type="ARBA" id="ARBA00022555"/>
    </source>
</evidence>
<dbReference type="InterPro" id="IPR036282">
    <property type="entry name" value="Glutathione-S-Trfase_C_sf"/>
</dbReference>
<proteinExistence type="predicted"/>
<sequence length="404" mass="43585">MSVEAAVLKLQSPLRDLVTGAVQDSSAEFGKSEKDKAEVAAWIEKVALGEASKPGGIKDLDTQLTPRTYLVSNYFTVADVALYGALHPILSQLQPPQYYAHPVVTRFFDHIQHRPSVRAAAAPLSPAFSVVEFDLANAPAQERKADPPKEKKAKKPEAAAGSNEPAKKEKAKAVPAPAVKEETKAAEQDKEKPPKKEKKEKKEATEGGKKKEKATGGGKPAAEEAAGEPVPSMIDLRVGHIVDIKKHPDADGLYVEQIDFGEEEGPRTVVSGLVHYIPIEEMRDKYLVGVCNLKPANMRGVKSFAMVLCATSKDGKEAGIELIQPPPGSKPGERVYFEGSEFESATPLSQLNPKKKIFETVQPGFTTLDTREAAWVNPVTKSIHKIRTKDGVCVAPTLVGASLS</sequence>
<name>M2RNH0_CERS8</name>
<dbReference type="Gene3D" id="1.20.1050.10">
    <property type="match status" value="1"/>
</dbReference>
<feature type="domain" description="TRNA-binding" evidence="9">
    <location>
        <begin position="230"/>
        <end position="336"/>
    </location>
</feature>
<evidence type="ECO:0000256" key="5">
    <source>
        <dbReference type="ARBA" id="ARBA00022917"/>
    </source>
</evidence>
<dbReference type="CDD" id="cd02799">
    <property type="entry name" value="tRNA_bind_EMAP-II_like"/>
    <property type="match status" value="1"/>
</dbReference>
<protein>
    <recommendedName>
        <fullName evidence="12">tRNA-binding domain-containing protein</fullName>
    </recommendedName>
</protein>
<keyword evidence="5" id="KW-0648">Protein biosynthesis</keyword>
<comment type="subcellular location">
    <subcellularLocation>
        <location evidence="1">Cytoplasm</location>
    </subcellularLocation>
</comment>
<evidence type="ECO:0000256" key="6">
    <source>
        <dbReference type="PROSITE-ProRule" id="PRU00209"/>
    </source>
</evidence>
<dbReference type="InterPro" id="IPR010987">
    <property type="entry name" value="Glutathione-S-Trfase_C-like"/>
</dbReference>
<gene>
    <name evidence="10" type="ORF">CERSUDRAFT_81280</name>
</gene>
<evidence type="ECO:0008006" key="12">
    <source>
        <dbReference type="Google" id="ProtNLM"/>
    </source>
</evidence>
<dbReference type="Gene3D" id="2.40.50.140">
    <property type="entry name" value="Nucleic acid-binding proteins"/>
    <property type="match status" value="1"/>
</dbReference>
<dbReference type="Pfam" id="PF21972">
    <property type="entry name" value="Arc1p_N_like"/>
    <property type="match status" value="1"/>
</dbReference>
<dbReference type="EMBL" id="KB445793">
    <property type="protein sequence ID" value="EMD39972.1"/>
    <property type="molecule type" value="Genomic_DNA"/>
</dbReference>
<keyword evidence="2" id="KW-0963">Cytoplasm</keyword>
<feature type="compositionally biased region" description="Basic and acidic residues" evidence="7">
    <location>
        <begin position="141"/>
        <end position="150"/>
    </location>
</feature>
<dbReference type="SUPFAM" id="SSF50249">
    <property type="entry name" value="Nucleic acid-binding proteins"/>
    <property type="match status" value="1"/>
</dbReference>
<dbReference type="InterPro" id="IPR002547">
    <property type="entry name" value="tRNA-bd_dom"/>
</dbReference>
<dbReference type="AlphaFoldDB" id="M2RNH0"/>
<dbReference type="PROSITE" id="PS50886">
    <property type="entry name" value="TRBD"/>
    <property type="match status" value="1"/>
</dbReference>
<keyword evidence="4 6" id="KW-0694">RNA-binding</keyword>
<dbReference type="STRING" id="914234.M2RNH0"/>
<feature type="compositionally biased region" description="Basic and acidic residues" evidence="7">
    <location>
        <begin position="200"/>
        <end position="209"/>
    </location>
</feature>
<dbReference type="Pfam" id="PF01588">
    <property type="entry name" value="tRNA_bind"/>
    <property type="match status" value="1"/>
</dbReference>
<keyword evidence="11" id="KW-1185">Reference proteome</keyword>
<evidence type="ECO:0000256" key="4">
    <source>
        <dbReference type="ARBA" id="ARBA00022884"/>
    </source>
</evidence>
<evidence type="ECO:0000313" key="10">
    <source>
        <dbReference type="EMBL" id="EMD39972.1"/>
    </source>
</evidence>
<dbReference type="HOGENOM" id="CLU_009710_6_6_1"/>